<accession>A0A9E7R4V7</accession>
<dbReference type="GeneID" id="74941512"/>
<evidence type="ECO:0000313" key="2">
    <source>
        <dbReference type="EMBL" id="UWM55408.1"/>
    </source>
</evidence>
<feature type="transmembrane region" description="Helical" evidence="1">
    <location>
        <begin position="12"/>
        <end position="30"/>
    </location>
</feature>
<keyword evidence="1" id="KW-1133">Transmembrane helix</keyword>
<gene>
    <name evidence="2" type="ORF">N0B31_03780</name>
</gene>
<proteinExistence type="predicted"/>
<feature type="transmembrane region" description="Helical" evidence="1">
    <location>
        <begin position="69"/>
        <end position="90"/>
    </location>
</feature>
<dbReference type="Proteomes" id="UP001057580">
    <property type="component" value="Chromosome"/>
</dbReference>
<keyword evidence="1" id="KW-0812">Transmembrane</keyword>
<sequence>MQSGTGDVCRVVVGSLVVAAGLGLVGVSAFDGGIGPTLVGFFVFFAGYTISQGGHASGGRSLPEPSATLAGRFSLVGVGGLAAAFGVTTFADTIVDASAARAALAGISCIGGYMFTHLGINGNLL</sequence>
<name>A0A9E7R4V7_9EURY</name>
<dbReference type="EMBL" id="CP104003">
    <property type="protein sequence ID" value="UWM55408.1"/>
    <property type="molecule type" value="Genomic_DNA"/>
</dbReference>
<evidence type="ECO:0000256" key="1">
    <source>
        <dbReference type="SAM" id="Phobius"/>
    </source>
</evidence>
<reference evidence="2" key="1">
    <citation type="submission" date="2022-09" db="EMBL/GenBank/DDBJ databases">
        <title>Diverse halophilic archaea isolated from saline environments.</title>
        <authorList>
            <person name="Cui H.-L."/>
        </authorList>
    </citation>
    <scope>NUCLEOTIDE SEQUENCE</scope>
    <source>
        <strain evidence="2">ZS-35-S2</strain>
    </source>
</reference>
<keyword evidence="1" id="KW-0472">Membrane</keyword>
<dbReference type="KEGG" id="ssai:N0B31_03780"/>
<keyword evidence="3" id="KW-1185">Reference proteome</keyword>
<feature type="transmembrane region" description="Helical" evidence="1">
    <location>
        <begin position="102"/>
        <end position="120"/>
    </location>
</feature>
<protein>
    <submittedName>
        <fullName evidence="2">Uncharacterized protein</fullName>
    </submittedName>
</protein>
<evidence type="ECO:0000313" key="3">
    <source>
        <dbReference type="Proteomes" id="UP001057580"/>
    </source>
</evidence>
<dbReference type="RefSeq" id="WP_260594508.1">
    <property type="nucleotide sequence ID" value="NZ_CP104003.1"/>
</dbReference>
<organism evidence="2 3">
    <name type="scientific">Salinirubellus salinus</name>
    <dbReference type="NCBI Taxonomy" id="1364945"/>
    <lineage>
        <taxon>Archaea</taxon>
        <taxon>Methanobacteriati</taxon>
        <taxon>Methanobacteriota</taxon>
        <taxon>Stenosarchaea group</taxon>
        <taxon>Halobacteria</taxon>
        <taxon>Halobacteriales</taxon>
        <taxon>Natronomonadaceae</taxon>
        <taxon>Salinirubellus</taxon>
    </lineage>
</organism>
<dbReference type="AlphaFoldDB" id="A0A9E7R4V7"/>